<keyword evidence="1" id="KW-0472">Membrane</keyword>
<evidence type="ECO:0000313" key="3">
    <source>
        <dbReference type="EMBL" id="MFD0798812.1"/>
    </source>
</evidence>
<organism evidence="3 4">
    <name type="scientific">Maribacter chungangensis</name>
    <dbReference type="NCBI Taxonomy" id="1069117"/>
    <lineage>
        <taxon>Bacteria</taxon>
        <taxon>Pseudomonadati</taxon>
        <taxon>Bacteroidota</taxon>
        <taxon>Flavobacteriia</taxon>
        <taxon>Flavobacteriales</taxon>
        <taxon>Flavobacteriaceae</taxon>
        <taxon>Maribacter</taxon>
    </lineage>
</organism>
<dbReference type="Proteomes" id="UP001597012">
    <property type="component" value="Unassembled WGS sequence"/>
</dbReference>
<protein>
    <submittedName>
        <fullName evidence="3">BatA domain-containing protein</fullName>
    </submittedName>
</protein>
<proteinExistence type="predicted"/>
<dbReference type="InterPro" id="IPR024163">
    <property type="entry name" value="Aerotolerance_reg_N"/>
</dbReference>
<dbReference type="EMBL" id="JBHTHY010000014">
    <property type="protein sequence ID" value="MFD0798812.1"/>
    <property type="molecule type" value="Genomic_DNA"/>
</dbReference>
<sequence>MSFLQPTYLWGLFAVLVPFVIHLLNKGDAKTIKVGSIRYLTEQETKQTRQIKLNELLLLFLRMFLLSLLVCAMAQPVLSTKKTKVPLTYIIEPSLLNNGKMDAVLRDAQEVPKRFFLKDFPVVDRDNIPIETPKYWQLAQELQHIESESIVVFSTGKIKGVQGMRPTISKNVRWVLMDEDATTDSLVGATAVKDGVILHTVKSEAGNTDIVQEHILKEDIIYGAKDSISVTQNGASKNIPLSLEDTLRIGITYDDEFLKEKELLAAAFKAVGKYTQSHLELKEVADSKTFNENYFDLSVWLKRSTPPKIKGKLIQYLADSLATSSINKTATKTLYYLTRRLTIERVLNERLADELAMILIDRPILEERMRMLDKRTMPEADFLPIRADLAPADSDRQQRGMANWFWIAALIVLMLERLLAKFRKQ</sequence>
<evidence type="ECO:0000313" key="4">
    <source>
        <dbReference type="Proteomes" id="UP001597012"/>
    </source>
</evidence>
<dbReference type="RefSeq" id="WP_379935720.1">
    <property type="nucleotide sequence ID" value="NZ_JBHTHY010000014.1"/>
</dbReference>
<keyword evidence="1" id="KW-1133">Transmembrane helix</keyword>
<feature type="transmembrane region" description="Helical" evidence="1">
    <location>
        <begin position="56"/>
        <end position="78"/>
    </location>
</feature>
<keyword evidence="1" id="KW-0812">Transmembrane</keyword>
<dbReference type="PANTHER" id="PTHR37464:SF1">
    <property type="entry name" value="BLL2463 PROTEIN"/>
    <property type="match status" value="1"/>
</dbReference>
<dbReference type="InterPro" id="IPR011933">
    <property type="entry name" value="Double_TM_dom"/>
</dbReference>
<accession>A0ABW3B680</accession>
<feature type="transmembrane region" description="Helical" evidence="1">
    <location>
        <begin position="6"/>
        <end position="24"/>
    </location>
</feature>
<comment type="caution">
    <text evidence="3">The sequence shown here is derived from an EMBL/GenBank/DDBJ whole genome shotgun (WGS) entry which is preliminary data.</text>
</comment>
<evidence type="ECO:0000256" key="1">
    <source>
        <dbReference type="SAM" id="Phobius"/>
    </source>
</evidence>
<reference evidence="4" key="1">
    <citation type="journal article" date="2019" name="Int. J. Syst. Evol. Microbiol.">
        <title>The Global Catalogue of Microorganisms (GCM) 10K type strain sequencing project: providing services to taxonomists for standard genome sequencing and annotation.</title>
        <authorList>
            <consortium name="The Broad Institute Genomics Platform"/>
            <consortium name="The Broad Institute Genome Sequencing Center for Infectious Disease"/>
            <person name="Wu L."/>
            <person name="Ma J."/>
        </authorList>
    </citation>
    <scope>NUCLEOTIDE SEQUENCE [LARGE SCALE GENOMIC DNA]</scope>
    <source>
        <strain evidence="4">CCUG 61948</strain>
    </source>
</reference>
<feature type="transmembrane region" description="Helical" evidence="1">
    <location>
        <begin position="401"/>
        <end position="420"/>
    </location>
</feature>
<feature type="domain" description="Aerotolerance regulator N-terminal" evidence="2">
    <location>
        <begin position="1"/>
        <end position="76"/>
    </location>
</feature>
<gene>
    <name evidence="3" type="ORF">ACFQZJ_15175</name>
</gene>
<evidence type="ECO:0000259" key="2">
    <source>
        <dbReference type="Pfam" id="PF07584"/>
    </source>
</evidence>
<name>A0ABW3B680_9FLAO</name>
<dbReference type="PANTHER" id="PTHR37464">
    <property type="entry name" value="BLL2463 PROTEIN"/>
    <property type="match status" value="1"/>
</dbReference>
<keyword evidence="4" id="KW-1185">Reference proteome</keyword>
<dbReference type="NCBIfam" id="TIGR02226">
    <property type="entry name" value="two_anch"/>
    <property type="match status" value="1"/>
</dbReference>
<dbReference type="Pfam" id="PF07584">
    <property type="entry name" value="BatA"/>
    <property type="match status" value="1"/>
</dbReference>